<evidence type="ECO:0000313" key="4">
    <source>
        <dbReference type="Proteomes" id="UP000237662"/>
    </source>
</evidence>
<dbReference type="InterPro" id="IPR028994">
    <property type="entry name" value="Integrin_alpha_N"/>
</dbReference>
<gene>
    <name evidence="3" type="ORF">CLV84_2703</name>
</gene>
<keyword evidence="4" id="KW-1185">Reference proteome</keyword>
<dbReference type="Proteomes" id="UP000237662">
    <property type="component" value="Unassembled WGS sequence"/>
</dbReference>
<dbReference type="RefSeq" id="WP_104420283.1">
    <property type="nucleotide sequence ID" value="NZ_PTJC01000006.1"/>
</dbReference>
<dbReference type="PANTHER" id="PTHR44103">
    <property type="entry name" value="PROPROTEIN CONVERTASE P"/>
    <property type="match status" value="1"/>
</dbReference>
<feature type="chain" id="PRO_5015695530" evidence="2">
    <location>
        <begin position="19"/>
        <end position="503"/>
    </location>
</feature>
<proteinExistence type="predicted"/>
<dbReference type="SUPFAM" id="SSF69318">
    <property type="entry name" value="Integrin alpha N-terminal domain"/>
    <property type="match status" value="1"/>
</dbReference>
<dbReference type="PANTHER" id="PTHR44103:SF1">
    <property type="entry name" value="PROPROTEIN CONVERTASE P"/>
    <property type="match status" value="1"/>
</dbReference>
<evidence type="ECO:0000256" key="1">
    <source>
        <dbReference type="ARBA" id="ARBA00022729"/>
    </source>
</evidence>
<protein>
    <submittedName>
        <fullName evidence="3">VCBS repeat protein</fullName>
    </submittedName>
</protein>
<accession>A0A2S6I3N9</accession>
<feature type="signal peptide" evidence="2">
    <location>
        <begin position="1"/>
        <end position="18"/>
    </location>
</feature>
<comment type="caution">
    <text evidence="3">The sequence shown here is derived from an EMBL/GenBank/DDBJ whole genome shotgun (WGS) entry which is preliminary data.</text>
</comment>
<sequence>MRSIFFLLLAGLALIALKACSPKMGDEALVKETCSSCHRFVAPALLPRSIWEKRVLPEMGARLGMLTFGYDPARQLPPGEYELALAHGFYPQAPTLDPEAWERVRQYILTRAPDTLPLPRPLHLDSLSGFVARPLTLDDQDGSLITYIGQDASGLIVGDGYGQLTRVSPAGAVDTLVNLQLPLVHFTSTGEDSLLLEIGNIYPTEASNGKLYRLTSAGPAVLYDSLHRPVYHMAADLDGDGAREIVICEYGNFSGALSLLDPDGSGGFTYRRLLGAAGCTRVVAADLNRDGLADLVVLHAQGDEGIDALYQQPDGSFLREPLLQFPAVWGTSWFELVDFDGDGDQDLITVHGDNADYSNVIKPYHGLRIYTNDGNDDFSETYFQPLPGATRVVARDFDRDGDFDLAVASNFADFDRQPQAAFVYLEQLTPGPGLSFHASTVPQALDGRWLILEAADYDQDGDDDIALGSFTLNPAPVPNTLARRWRESRTDVLLLENLLPEAR</sequence>
<name>A0A2S6I3N9_9BACT</name>
<organism evidence="3 4">
    <name type="scientific">Neolewinella xylanilytica</name>
    <dbReference type="NCBI Taxonomy" id="1514080"/>
    <lineage>
        <taxon>Bacteria</taxon>
        <taxon>Pseudomonadati</taxon>
        <taxon>Bacteroidota</taxon>
        <taxon>Saprospiria</taxon>
        <taxon>Saprospirales</taxon>
        <taxon>Lewinellaceae</taxon>
        <taxon>Neolewinella</taxon>
    </lineage>
</organism>
<dbReference type="OrthoDB" id="1391917at2"/>
<evidence type="ECO:0000256" key="2">
    <source>
        <dbReference type="SAM" id="SignalP"/>
    </source>
</evidence>
<reference evidence="3 4" key="1">
    <citation type="submission" date="2018-02" db="EMBL/GenBank/DDBJ databases">
        <title>Genomic Encyclopedia of Archaeal and Bacterial Type Strains, Phase II (KMG-II): from individual species to whole genera.</title>
        <authorList>
            <person name="Goeker M."/>
        </authorList>
    </citation>
    <scope>NUCLEOTIDE SEQUENCE [LARGE SCALE GENOMIC DNA]</scope>
    <source>
        <strain evidence="3 4">DSM 29526</strain>
    </source>
</reference>
<dbReference type="AlphaFoldDB" id="A0A2S6I3N9"/>
<keyword evidence="1 2" id="KW-0732">Signal</keyword>
<dbReference type="Pfam" id="PF13517">
    <property type="entry name" value="FG-GAP_3"/>
    <property type="match status" value="1"/>
</dbReference>
<dbReference type="InterPro" id="IPR013517">
    <property type="entry name" value="FG-GAP"/>
</dbReference>
<dbReference type="EMBL" id="PTJC01000006">
    <property type="protein sequence ID" value="PPK85796.1"/>
    <property type="molecule type" value="Genomic_DNA"/>
</dbReference>
<evidence type="ECO:0000313" key="3">
    <source>
        <dbReference type="EMBL" id="PPK85796.1"/>
    </source>
</evidence>
<dbReference type="Gene3D" id="2.130.10.130">
    <property type="entry name" value="Integrin alpha, N-terminal"/>
    <property type="match status" value="2"/>
</dbReference>